<dbReference type="STRING" id="307507.A0A2V0NNC7"/>
<sequence length="558" mass="61145">MGRPPAEAAAAAPPNGAAPHGGRQPPFADDAMASLTAEPDKLSAPIKDIRDKWKLLPAFLQVRGLVRQHIESFNYFINADIHKIMRANERVACDVDPNFYLKYLAIHVGEPCLEEEYKTERVTPQQCRLRDITYAAPVSVDVEYTRGREIVRRTAASGTAVRIGRIPLMLRCDRCVLAGRNDGELAALGECPLDPGGYFVVRGTEKVILIQEQLSKNRIIIDTDSNGEVMASVTSSTHERKSKTNVVHKGGRVYLKHNAFTDDINIIVAMKAMGADSDQEAVGLVGSEEALQALLLPSLQVLSRLSFIASLGMMTRMSSQFEKTRKVSGPRALHPSQWGMLCPADTPEGESCGLVKNLALMTHVTTDQEEGPIARLAFHLGVQPAGSLHGPELHARGSALVFLNGCILGAAGEWGFQDFVKRGLVEYLDVNEEGGSLVAMYPQHCTRETTHLEIEPFTVMGVVSGLIPFPHHNQSPRNTYQCAMGKQAMGNVAFNQLARMDTLLYLLVYPQRPLLTTRTIELIGFDRLGAGQNATVAVMSFTETHRAIFLVSSHVSLW</sequence>
<proteinExistence type="inferred from homology"/>
<dbReference type="GO" id="GO:0006351">
    <property type="term" value="P:DNA-templated transcription"/>
    <property type="evidence" value="ECO:0007669"/>
    <property type="project" value="InterPro"/>
</dbReference>
<evidence type="ECO:0000256" key="7">
    <source>
        <dbReference type="ARBA" id="ARBA00022640"/>
    </source>
</evidence>
<feature type="compositionally biased region" description="Low complexity" evidence="14">
    <location>
        <begin position="1"/>
        <end position="18"/>
    </location>
</feature>
<keyword evidence="5 19" id="KW-0240">DNA-directed RNA polymerase</keyword>
<protein>
    <recommendedName>
        <fullName evidence="4">DNA-directed RNA polymerase</fullName>
        <ecNumber evidence="4">2.7.7.6</ecNumber>
    </recommendedName>
    <alternativeName>
        <fullName evidence="12">PEP</fullName>
    </alternativeName>
</protein>
<evidence type="ECO:0000256" key="8">
    <source>
        <dbReference type="ARBA" id="ARBA00022679"/>
    </source>
</evidence>
<evidence type="ECO:0000256" key="1">
    <source>
        <dbReference type="ARBA" id="ARBA00004026"/>
    </source>
</evidence>
<evidence type="ECO:0000256" key="13">
    <source>
        <dbReference type="RuleBase" id="RU000434"/>
    </source>
</evidence>
<dbReference type="InterPro" id="IPR007644">
    <property type="entry name" value="RNA_pol_bsu_protrusion"/>
</dbReference>
<comment type="subunit">
    <text evidence="11">In plastids the minimal PEP RNA polymerase catalytic core is composed of four subunits: alpha, beta, beta', and beta''. When a (nuclear-encoded) sigma factor is associated with the core the holoenzyme is formed, which can initiate transcription.</text>
</comment>
<dbReference type="GO" id="GO:0003677">
    <property type="term" value="F:DNA binding"/>
    <property type="evidence" value="ECO:0007669"/>
    <property type="project" value="InterPro"/>
</dbReference>
<reference evidence="19 20" key="1">
    <citation type="journal article" date="2018" name="Sci. Rep.">
        <title>Raphidocelis subcapitata (=Pseudokirchneriella subcapitata) provides an insight into genome evolution and environmental adaptations in the Sphaeropleales.</title>
        <authorList>
            <person name="Suzuki S."/>
            <person name="Yamaguchi H."/>
            <person name="Nakajima N."/>
            <person name="Kawachi M."/>
        </authorList>
    </citation>
    <scope>NUCLEOTIDE SEQUENCE [LARGE SCALE GENOMIC DNA]</scope>
    <source>
        <strain evidence="19 20">NIES-35</strain>
    </source>
</reference>
<feature type="region of interest" description="Disordered" evidence="14">
    <location>
        <begin position="1"/>
        <end position="28"/>
    </location>
</feature>
<keyword evidence="6" id="KW-0150">Chloroplast</keyword>
<evidence type="ECO:0000259" key="16">
    <source>
        <dbReference type="Pfam" id="PF04563"/>
    </source>
</evidence>
<evidence type="ECO:0000256" key="6">
    <source>
        <dbReference type="ARBA" id="ARBA00022528"/>
    </source>
</evidence>
<comment type="similarity">
    <text evidence="3 13">Belongs to the RNA polymerase beta chain family.</text>
</comment>
<dbReference type="GO" id="GO:0003899">
    <property type="term" value="F:DNA-directed RNA polymerase activity"/>
    <property type="evidence" value="ECO:0007669"/>
    <property type="project" value="UniProtKB-EC"/>
</dbReference>
<evidence type="ECO:0000256" key="14">
    <source>
        <dbReference type="SAM" id="MobiDB-lite"/>
    </source>
</evidence>
<evidence type="ECO:0000256" key="4">
    <source>
        <dbReference type="ARBA" id="ARBA00012418"/>
    </source>
</evidence>
<dbReference type="SUPFAM" id="SSF64484">
    <property type="entry name" value="beta and beta-prime subunits of DNA dependent RNA-polymerase"/>
    <property type="match status" value="1"/>
</dbReference>
<dbReference type="EMBL" id="BDRX01000008">
    <property type="protein sequence ID" value="GBF89068.1"/>
    <property type="molecule type" value="Genomic_DNA"/>
</dbReference>
<dbReference type="Pfam" id="PF04565">
    <property type="entry name" value="RNA_pol_Rpb2_3"/>
    <property type="match status" value="1"/>
</dbReference>
<dbReference type="Proteomes" id="UP000247498">
    <property type="component" value="Unassembled WGS sequence"/>
</dbReference>
<dbReference type="Pfam" id="PF04563">
    <property type="entry name" value="RNA_pol_Rpb2_1"/>
    <property type="match status" value="1"/>
</dbReference>
<evidence type="ECO:0000259" key="18">
    <source>
        <dbReference type="Pfam" id="PF04567"/>
    </source>
</evidence>
<evidence type="ECO:0000313" key="19">
    <source>
        <dbReference type="EMBL" id="GBF89068.1"/>
    </source>
</evidence>
<dbReference type="FunCoup" id="A0A2V0NNC7">
    <property type="interactions" value="2031"/>
</dbReference>
<evidence type="ECO:0000256" key="10">
    <source>
        <dbReference type="ARBA" id="ARBA00023163"/>
    </source>
</evidence>
<dbReference type="OrthoDB" id="10248617at2759"/>
<feature type="domain" description="RNA polymerase Rpb2" evidence="17">
    <location>
        <begin position="300"/>
        <end position="364"/>
    </location>
</feature>
<keyword evidence="9" id="KW-0548">Nucleotidyltransferase</keyword>
<evidence type="ECO:0000313" key="20">
    <source>
        <dbReference type="Proteomes" id="UP000247498"/>
    </source>
</evidence>
<feature type="domain" description="DNA-directed RNA polymerase subunit 2 hybrid-binding" evidence="15">
    <location>
        <begin position="464"/>
        <end position="542"/>
    </location>
</feature>
<evidence type="ECO:0000256" key="3">
    <source>
        <dbReference type="ARBA" id="ARBA00006835"/>
    </source>
</evidence>
<evidence type="ECO:0000256" key="5">
    <source>
        <dbReference type="ARBA" id="ARBA00022478"/>
    </source>
</evidence>
<accession>A0A2V0NNC7</accession>
<evidence type="ECO:0000256" key="11">
    <source>
        <dbReference type="ARBA" id="ARBA00026088"/>
    </source>
</evidence>
<evidence type="ECO:0000256" key="12">
    <source>
        <dbReference type="ARBA" id="ARBA00032782"/>
    </source>
</evidence>
<dbReference type="Gene3D" id="3.90.1100.10">
    <property type="match status" value="1"/>
</dbReference>
<dbReference type="CDD" id="cd00653">
    <property type="entry name" value="RNA_pol_B_RPB2"/>
    <property type="match status" value="1"/>
</dbReference>
<dbReference type="GO" id="GO:0032549">
    <property type="term" value="F:ribonucleoside binding"/>
    <property type="evidence" value="ECO:0007669"/>
    <property type="project" value="InterPro"/>
</dbReference>
<keyword evidence="8" id="KW-0808">Transferase</keyword>
<comment type="function">
    <text evidence="1">DNA-dependent RNA polymerase catalyzes the transcription of DNA into RNA using the four ribonucleoside triphosphates as substrates.</text>
</comment>
<dbReference type="Pfam" id="PF00562">
    <property type="entry name" value="RNA_pol_Rpb2_6"/>
    <property type="match status" value="1"/>
</dbReference>
<dbReference type="GO" id="GO:0009507">
    <property type="term" value="C:chloroplast"/>
    <property type="evidence" value="ECO:0007669"/>
    <property type="project" value="UniProtKB-SubCell"/>
</dbReference>
<gene>
    <name evidence="19" type="ORF">Rsub_01785</name>
</gene>
<dbReference type="InterPro" id="IPR007647">
    <property type="entry name" value="RNA_pol_Rpb2_5"/>
</dbReference>
<keyword evidence="20" id="KW-1185">Reference proteome</keyword>
<evidence type="ECO:0000259" key="17">
    <source>
        <dbReference type="Pfam" id="PF04565"/>
    </source>
</evidence>
<dbReference type="AlphaFoldDB" id="A0A2V0NNC7"/>
<dbReference type="GO" id="GO:0000428">
    <property type="term" value="C:DNA-directed RNA polymerase complex"/>
    <property type="evidence" value="ECO:0007669"/>
    <property type="project" value="UniProtKB-KW"/>
</dbReference>
<name>A0A2V0NNC7_9CHLO</name>
<dbReference type="InterPro" id="IPR015712">
    <property type="entry name" value="DNA-dir_RNA_pol_su2"/>
</dbReference>
<dbReference type="InParanoid" id="A0A2V0NNC7"/>
<evidence type="ECO:0000256" key="9">
    <source>
        <dbReference type="ARBA" id="ARBA00022695"/>
    </source>
</evidence>
<dbReference type="FunFam" id="2.40.270.10:FF:000022">
    <property type="match status" value="1"/>
</dbReference>
<dbReference type="Pfam" id="PF04567">
    <property type="entry name" value="RNA_pol_Rpb2_5"/>
    <property type="match status" value="1"/>
</dbReference>
<comment type="caution">
    <text evidence="19">The sequence shown here is derived from an EMBL/GenBank/DDBJ whole genome shotgun (WGS) entry which is preliminary data.</text>
</comment>
<comment type="subcellular location">
    <subcellularLocation>
        <location evidence="2">Plastid</location>
        <location evidence="2">Chloroplast</location>
    </subcellularLocation>
</comment>
<dbReference type="PANTHER" id="PTHR20856">
    <property type="entry name" value="DNA-DIRECTED RNA POLYMERASE I SUBUNIT 2"/>
    <property type="match status" value="1"/>
</dbReference>
<feature type="domain" description="RNA polymerase Rpb2" evidence="18">
    <location>
        <begin position="416"/>
        <end position="448"/>
    </location>
</feature>
<evidence type="ECO:0000256" key="2">
    <source>
        <dbReference type="ARBA" id="ARBA00004229"/>
    </source>
</evidence>
<dbReference type="InterPro" id="IPR007120">
    <property type="entry name" value="DNA-dir_RNAP_su2_dom"/>
</dbReference>
<feature type="domain" description="RNA polymerase beta subunit protrusion" evidence="16">
    <location>
        <begin position="64"/>
        <end position="269"/>
    </location>
</feature>
<dbReference type="EC" id="2.7.7.6" evidence="4"/>
<keyword evidence="10" id="KW-0804">Transcription</keyword>
<organism evidence="19 20">
    <name type="scientific">Raphidocelis subcapitata</name>
    <dbReference type="NCBI Taxonomy" id="307507"/>
    <lineage>
        <taxon>Eukaryota</taxon>
        <taxon>Viridiplantae</taxon>
        <taxon>Chlorophyta</taxon>
        <taxon>core chlorophytes</taxon>
        <taxon>Chlorophyceae</taxon>
        <taxon>CS clade</taxon>
        <taxon>Sphaeropleales</taxon>
        <taxon>Selenastraceae</taxon>
        <taxon>Raphidocelis</taxon>
    </lineage>
</organism>
<dbReference type="InterPro" id="IPR007645">
    <property type="entry name" value="RNA_pol_Rpb2_3"/>
</dbReference>
<keyword evidence="7" id="KW-0934">Plastid</keyword>
<dbReference type="FunFam" id="3.90.1100.10:FF:000014">
    <property type="entry name" value="DNA-directed RNA polymerase subunit beta"/>
    <property type="match status" value="1"/>
</dbReference>
<evidence type="ECO:0000259" key="15">
    <source>
        <dbReference type="Pfam" id="PF00562"/>
    </source>
</evidence>